<organism evidence="1">
    <name type="scientific">Myoviridae sp. ctxbQ4</name>
    <dbReference type="NCBI Taxonomy" id="2827292"/>
    <lineage>
        <taxon>Viruses</taxon>
        <taxon>Duplodnaviria</taxon>
        <taxon>Heunggongvirae</taxon>
        <taxon>Uroviricota</taxon>
        <taxon>Caudoviricetes</taxon>
    </lineage>
</organism>
<reference evidence="1" key="1">
    <citation type="journal article" date="2021" name="Proc. Natl. Acad. Sci. U.S.A.">
        <title>A Catalog of Tens of Thousands of Viruses from Human Metagenomes Reveals Hidden Associations with Chronic Diseases.</title>
        <authorList>
            <person name="Tisza M.J."/>
            <person name="Buck C.B."/>
        </authorList>
    </citation>
    <scope>NUCLEOTIDE SEQUENCE</scope>
    <source>
        <strain evidence="1">CtxbQ4</strain>
    </source>
</reference>
<proteinExistence type="predicted"/>
<sequence length="70" mass="8028">MIKILKKLTKSIRKPTVGDIYGEYTVIFIGYRGAEKVYICKSDVTRTIYIKTEAELREEAAWSKAKGKAR</sequence>
<evidence type="ECO:0000313" key="1">
    <source>
        <dbReference type="EMBL" id="DAE26392.1"/>
    </source>
</evidence>
<accession>A0A8S5R4U4</accession>
<name>A0A8S5R4U4_9CAUD</name>
<dbReference type="EMBL" id="BK015817">
    <property type="protein sequence ID" value="DAE26392.1"/>
    <property type="molecule type" value="Genomic_DNA"/>
</dbReference>
<protein>
    <submittedName>
        <fullName evidence="1">Uncharacterized protein</fullName>
    </submittedName>
</protein>